<evidence type="ECO:0000256" key="4">
    <source>
        <dbReference type="ARBA" id="ARBA00023315"/>
    </source>
</evidence>
<keyword evidence="1" id="KW-0678">Repressor</keyword>
<dbReference type="InterPro" id="IPR000182">
    <property type="entry name" value="GNAT_dom"/>
</dbReference>
<proteinExistence type="predicted"/>
<comment type="caution">
    <text evidence="7">The sequence shown here is derived from an EMBL/GenBank/DDBJ whole genome shotgun (WGS) entry which is preliminary data.</text>
</comment>
<keyword evidence="4" id="KW-0012">Acyltransferase</keyword>
<dbReference type="PANTHER" id="PTHR36449">
    <property type="entry name" value="ACETYLTRANSFERASE-RELATED"/>
    <property type="match status" value="1"/>
</dbReference>
<organism evidence="7 8">
    <name type="scientific">Candidatus Opimibacter skivensis</name>
    <dbReference type="NCBI Taxonomy" id="2982028"/>
    <lineage>
        <taxon>Bacteria</taxon>
        <taxon>Pseudomonadati</taxon>
        <taxon>Bacteroidota</taxon>
        <taxon>Saprospiria</taxon>
        <taxon>Saprospirales</taxon>
        <taxon>Saprospiraceae</taxon>
        <taxon>Candidatus Opimibacter</taxon>
    </lineage>
</organism>
<protein>
    <submittedName>
        <fullName evidence="7">GNAT family N-acetyltransferase</fullName>
    </submittedName>
</protein>
<dbReference type="Pfam" id="PF13508">
    <property type="entry name" value="Acetyltransf_7"/>
    <property type="match status" value="1"/>
</dbReference>
<evidence type="ECO:0000313" key="8">
    <source>
        <dbReference type="Proteomes" id="UP000808337"/>
    </source>
</evidence>
<accession>A0A9D7SWU9</accession>
<dbReference type="PROSITE" id="PS51186">
    <property type="entry name" value="GNAT"/>
    <property type="match status" value="1"/>
</dbReference>
<evidence type="ECO:0000256" key="1">
    <source>
        <dbReference type="ARBA" id="ARBA00022491"/>
    </source>
</evidence>
<reference evidence="7 8" key="1">
    <citation type="submission" date="2020-10" db="EMBL/GenBank/DDBJ databases">
        <title>Connecting structure to function with the recovery of over 1000 high-quality activated sludge metagenome-assembled genomes encoding full-length rRNA genes using long-read sequencing.</title>
        <authorList>
            <person name="Singleton C.M."/>
            <person name="Petriglieri F."/>
            <person name="Kristensen J.M."/>
            <person name="Kirkegaard R.H."/>
            <person name="Michaelsen T.Y."/>
            <person name="Andersen M.H."/>
            <person name="Karst S.M."/>
            <person name="Dueholm M.S."/>
            <person name="Nielsen P.H."/>
            <person name="Albertsen M."/>
        </authorList>
    </citation>
    <scope>NUCLEOTIDE SEQUENCE [LARGE SCALE GENOMIC DNA]</scope>
    <source>
        <strain evidence="7">Ribe_18-Q3-R11-54_MAXAC.273</strain>
    </source>
</reference>
<sequence>MNIIPYERKFKGEHFSCGKPALDNYFLRNVTTDVSSGASTCFVIIDENESVIAFYTLSADSIPSVDAPHELKKKINYPHIPVILLGRLAVDQNYKGKSYGKLLLIDALKKSVLVSKTQVGSMALIVDPIDEEAENFYVKYGFTKIPDSGKMFMTIRKIEEAIGLSS</sequence>
<dbReference type="Gene3D" id="3.40.630.30">
    <property type="match status" value="1"/>
</dbReference>
<evidence type="ECO:0000256" key="3">
    <source>
        <dbReference type="ARBA" id="ARBA00022679"/>
    </source>
</evidence>
<dbReference type="EMBL" id="JADKGY010000020">
    <property type="protein sequence ID" value="MBK9983453.1"/>
    <property type="molecule type" value="Genomic_DNA"/>
</dbReference>
<gene>
    <name evidence="7" type="ORF">IPP15_13890</name>
</gene>
<evidence type="ECO:0000256" key="5">
    <source>
        <dbReference type="ARBA" id="ARBA00049880"/>
    </source>
</evidence>
<keyword evidence="3" id="KW-0808">Transferase</keyword>
<dbReference type="InterPro" id="IPR016181">
    <property type="entry name" value="Acyl_CoA_acyltransferase"/>
</dbReference>
<evidence type="ECO:0000256" key="2">
    <source>
        <dbReference type="ARBA" id="ARBA00022649"/>
    </source>
</evidence>
<dbReference type="PANTHER" id="PTHR36449:SF1">
    <property type="entry name" value="ACETYLTRANSFERASE"/>
    <property type="match status" value="1"/>
</dbReference>
<dbReference type="SUPFAM" id="SSF55729">
    <property type="entry name" value="Acyl-CoA N-acyltransferases (Nat)"/>
    <property type="match status" value="1"/>
</dbReference>
<dbReference type="AlphaFoldDB" id="A0A9D7SWU9"/>
<name>A0A9D7SWU9_9BACT</name>
<keyword evidence="2" id="KW-1277">Toxin-antitoxin system</keyword>
<comment type="catalytic activity">
    <reaction evidence="5">
        <text>glycyl-tRNA(Gly) + acetyl-CoA = N-acetylglycyl-tRNA(Gly) + CoA + H(+)</text>
        <dbReference type="Rhea" id="RHEA:81867"/>
        <dbReference type="Rhea" id="RHEA-COMP:9683"/>
        <dbReference type="Rhea" id="RHEA-COMP:19766"/>
        <dbReference type="ChEBI" id="CHEBI:15378"/>
        <dbReference type="ChEBI" id="CHEBI:57287"/>
        <dbReference type="ChEBI" id="CHEBI:57288"/>
        <dbReference type="ChEBI" id="CHEBI:78522"/>
        <dbReference type="ChEBI" id="CHEBI:232036"/>
    </reaction>
</comment>
<evidence type="ECO:0000259" key="6">
    <source>
        <dbReference type="PROSITE" id="PS51186"/>
    </source>
</evidence>
<dbReference type="GO" id="GO:0016747">
    <property type="term" value="F:acyltransferase activity, transferring groups other than amino-acyl groups"/>
    <property type="evidence" value="ECO:0007669"/>
    <property type="project" value="InterPro"/>
</dbReference>
<evidence type="ECO:0000313" key="7">
    <source>
        <dbReference type="EMBL" id="MBK9983453.1"/>
    </source>
</evidence>
<feature type="domain" description="N-acetyltransferase" evidence="6">
    <location>
        <begin position="1"/>
        <end position="165"/>
    </location>
</feature>
<dbReference type="Proteomes" id="UP000808337">
    <property type="component" value="Unassembled WGS sequence"/>
</dbReference>